<accession>A0ABD3AIW8</accession>
<keyword evidence="3" id="KW-0378">Hydrolase</keyword>
<dbReference type="AlphaFoldDB" id="A0ABD3AIW8"/>
<gene>
    <name evidence="8" type="ORF">ACH5RR_010424</name>
</gene>
<dbReference type="EC" id="2.4.1.207" evidence="1"/>
<comment type="caution">
    <text evidence="8">The sequence shown here is derived from an EMBL/GenBank/DDBJ whole genome shotgun (WGS) entry which is preliminary data.</text>
</comment>
<dbReference type="PANTHER" id="PTHR31062">
    <property type="entry name" value="XYLOGLUCAN ENDOTRANSGLUCOSYLASE/HYDROLASE PROTEIN 8-RELATED"/>
    <property type="match status" value="1"/>
</dbReference>
<dbReference type="EMBL" id="JBJUIK010000004">
    <property type="protein sequence ID" value="KAL3531102.1"/>
    <property type="molecule type" value="Genomic_DNA"/>
</dbReference>
<feature type="domain" description="Xyloglucan endo-transglycosylase C-terminal" evidence="7">
    <location>
        <begin position="130"/>
        <end position="177"/>
    </location>
</feature>
<dbReference type="InterPro" id="IPR010713">
    <property type="entry name" value="XET_C"/>
</dbReference>
<name>A0ABD3AIW8_9GENT</name>
<evidence type="ECO:0000256" key="4">
    <source>
        <dbReference type="ARBA" id="ARBA00023295"/>
    </source>
</evidence>
<keyword evidence="9" id="KW-1185">Reference proteome</keyword>
<dbReference type="Pfam" id="PF00722">
    <property type="entry name" value="Glyco_hydro_16"/>
    <property type="match status" value="1"/>
</dbReference>
<evidence type="ECO:0000256" key="2">
    <source>
        <dbReference type="ARBA" id="ARBA00022679"/>
    </source>
</evidence>
<dbReference type="InterPro" id="IPR000757">
    <property type="entry name" value="Beta-glucanase-like"/>
</dbReference>
<evidence type="ECO:0000259" key="7">
    <source>
        <dbReference type="Pfam" id="PF06955"/>
    </source>
</evidence>
<keyword evidence="2" id="KW-0808">Transferase</keyword>
<evidence type="ECO:0000256" key="3">
    <source>
        <dbReference type="ARBA" id="ARBA00022801"/>
    </source>
</evidence>
<dbReference type="Pfam" id="PF06955">
    <property type="entry name" value="XET_C"/>
    <property type="match status" value="1"/>
</dbReference>
<protein>
    <recommendedName>
        <fullName evidence="1">xyloglucan:xyloglucosyl transferase</fullName>
        <ecNumber evidence="1">2.4.1.207</ecNumber>
    </recommendedName>
</protein>
<comment type="catalytic activity">
    <reaction evidence="5">
        <text>breaks a beta-(1-&gt;4) bond in the backbone of a xyloglucan and transfers the xyloglucanyl segment on to O-4 of the non-reducing terminal glucose residue of an acceptor, which can be a xyloglucan or an oligosaccharide of xyloglucan.</text>
        <dbReference type="EC" id="2.4.1.207"/>
    </reaction>
</comment>
<dbReference type="Gene3D" id="2.60.120.200">
    <property type="match status" value="2"/>
</dbReference>
<dbReference type="InterPro" id="IPR044791">
    <property type="entry name" value="Beta-glucanase/XTH"/>
</dbReference>
<evidence type="ECO:0000313" key="9">
    <source>
        <dbReference type="Proteomes" id="UP001630127"/>
    </source>
</evidence>
<keyword evidence="4" id="KW-0326">Glycosidase</keyword>
<dbReference type="SUPFAM" id="SSF49899">
    <property type="entry name" value="Concanavalin A-like lectins/glucanases"/>
    <property type="match status" value="1"/>
</dbReference>
<dbReference type="InterPro" id="IPR013320">
    <property type="entry name" value="ConA-like_dom_sf"/>
</dbReference>
<sequence length="183" mass="21145">MLSSHTNNHDEVDFEFLGNKEGKPYTLQTNVFANGIGNREQRTLLWFYVDNTPIRVYKNNTGMGVGYPSQQIQILATIWSGDSWATDGGKTKINWSHGPCIAHYQGYNVNGCPLVTDNQDSDMGFHSCQSTNYWWNHWRFWELDADQKKAYEAVRKQYMIYDYCADRTRDPIPPSECSSNTHI</sequence>
<evidence type="ECO:0000259" key="6">
    <source>
        <dbReference type="Pfam" id="PF00722"/>
    </source>
</evidence>
<reference evidence="8 9" key="1">
    <citation type="submission" date="2024-11" db="EMBL/GenBank/DDBJ databases">
        <title>A near-complete genome assembly of Cinchona calisaya.</title>
        <authorList>
            <person name="Lian D.C."/>
            <person name="Zhao X.W."/>
            <person name="Wei L."/>
        </authorList>
    </citation>
    <scope>NUCLEOTIDE SEQUENCE [LARGE SCALE GENOMIC DNA]</scope>
    <source>
        <tissue evidence="8">Nenye</tissue>
    </source>
</reference>
<evidence type="ECO:0000313" key="8">
    <source>
        <dbReference type="EMBL" id="KAL3531102.1"/>
    </source>
</evidence>
<evidence type="ECO:0000256" key="5">
    <source>
        <dbReference type="ARBA" id="ARBA00034022"/>
    </source>
</evidence>
<dbReference type="GO" id="GO:0016762">
    <property type="term" value="F:xyloglucan:xyloglucosyl transferase activity"/>
    <property type="evidence" value="ECO:0007669"/>
    <property type="project" value="UniProtKB-EC"/>
</dbReference>
<dbReference type="Proteomes" id="UP001630127">
    <property type="component" value="Unassembled WGS sequence"/>
</dbReference>
<organism evidence="8 9">
    <name type="scientific">Cinchona calisaya</name>
    <dbReference type="NCBI Taxonomy" id="153742"/>
    <lineage>
        <taxon>Eukaryota</taxon>
        <taxon>Viridiplantae</taxon>
        <taxon>Streptophyta</taxon>
        <taxon>Embryophyta</taxon>
        <taxon>Tracheophyta</taxon>
        <taxon>Spermatophyta</taxon>
        <taxon>Magnoliopsida</taxon>
        <taxon>eudicotyledons</taxon>
        <taxon>Gunneridae</taxon>
        <taxon>Pentapetalae</taxon>
        <taxon>asterids</taxon>
        <taxon>lamiids</taxon>
        <taxon>Gentianales</taxon>
        <taxon>Rubiaceae</taxon>
        <taxon>Cinchonoideae</taxon>
        <taxon>Cinchoneae</taxon>
        <taxon>Cinchona</taxon>
    </lineage>
</organism>
<proteinExistence type="predicted"/>
<feature type="domain" description="GH16" evidence="6">
    <location>
        <begin position="47"/>
        <end position="96"/>
    </location>
</feature>
<evidence type="ECO:0000256" key="1">
    <source>
        <dbReference type="ARBA" id="ARBA00012152"/>
    </source>
</evidence>
<dbReference type="GO" id="GO:0016798">
    <property type="term" value="F:hydrolase activity, acting on glycosyl bonds"/>
    <property type="evidence" value="ECO:0007669"/>
    <property type="project" value="UniProtKB-KW"/>
</dbReference>